<name>X8DST0_9MYCO</name>
<dbReference type="SMART" id="SM01040">
    <property type="entry name" value="Bro-N"/>
    <property type="match status" value="1"/>
</dbReference>
<dbReference type="PROSITE" id="PS51750">
    <property type="entry name" value="BRO_N"/>
    <property type="match status" value="1"/>
</dbReference>
<reference evidence="2 3" key="1">
    <citation type="submission" date="2013-12" db="EMBL/GenBank/DDBJ databases">
        <authorList>
            <person name="Zelazny A."/>
            <person name="Olivier K."/>
            <person name="Holland S."/>
            <person name="Lenaerts A."/>
            <person name="Ordway D."/>
            <person name="DeGroote M.A."/>
            <person name="Parker T."/>
            <person name="Sizemore C."/>
            <person name="Tallon L.J."/>
            <person name="Sadzewicz L.K."/>
            <person name="Sengamalay N."/>
            <person name="Fraser C.M."/>
            <person name="Hine E."/>
            <person name="Shefchek K.A."/>
            <person name="Das S.P."/>
            <person name="Tettelin H."/>
        </authorList>
    </citation>
    <scope>NUCLEOTIDE SEQUENCE [LARGE SCALE GENOMIC DNA]</scope>
    <source>
        <strain evidence="2 3">1513</strain>
    </source>
</reference>
<dbReference type="InterPro" id="IPR003497">
    <property type="entry name" value="BRO_N_domain"/>
</dbReference>
<dbReference type="PANTHER" id="PTHR36180:SF2">
    <property type="entry name" value="BRO FAMILY PROTEIN"/>
    <property type="match status" value="1"/>
</dbReference>
<dbReference type="EMBL" id="JAOJ01000002">
    <property type="protein sequence ID" value="EUA71081.1"/>
    <property type="molecule type" value="Genomic_DNA"/>
</dbReference>
<proteinExistence type="predicted"/>
<evidence type="ECO:0000313" key="2">
    <source>
        <dbReference type="EMBL" id="EUA71081.1"/>
    </source>
</evidence>
<sequence>MIGNAMELFYGSDTVRVIDRDGQLWFIAKDVCDVLGIKNPSDAVRKMLDDDEYTLVSPNIENIHTSADRSVPPLRPLLAVSESGLYSLVFRSTKPNAKRFTRWVTHEVVPTIRKTGGAYIDPSSALAATLDTNPDAALDELSAVLESAKAARAARGMPHTSGVISRRSSRQDG</sequence>
<feature type="domain" description="Bro-N" evidence="1">
    <location>
        <begin position="1"/>
        <end position="116"/>
    </location>
</feature>
<gene>
    <name evidence="2" type="ORF">I540_3738</name>
</gene>
<dbReference type="PATRIC" id="fig|1299321.3.peg.3597"/>
<dbReference type="Proteomes" id="UP000023351">
    <property type="component" value="Unassembled WGS sequence"/>
</dbReference>
<comment type="caution">
    <text evidence="2">The sequence shown here is derived from an EMBL/GenBank/DDBJ whole genome shotgun (WGS) entry which is preliminary data.</text>
</comment>
<organism evidence="2 3">
    <name type="scientific">Mycobacteroides abscessus subsp. bolletii 1513</name>
    <dbReference type="NCBI Taxonomy" id="1299321"/>
    <lineage>
        <taxon>Bacteria</taxon>
        <taxon>Bacillati</taxon>
        <taxon>Actinomycetota</taxon>
        <taxon>Actinomycetes</taxon>
        <taxon>Mycobacteriales</taxon>
        <taxon>Mycobacteriaceae</taxon>
        <taxon>Mycobacteroides</taxon>
        <taxon>Mycobacteroides abscessus</taxon>
    </lineage>
</organism>
<dbReference type="Pfam" id="PF02498">
    <property type="entry name" value="Bro-N"/>
    <property type="match status" value="1"/>
</dbReference>
<evidence type="ECO:0000313" key="3">
    <source>
        <dbReference type="Proteomes" id="UP000023351"/>
    </source>
</evidence>
<protein>
    <submittedName>
        <fullName evidence="2">BRO family, N-terminal domain protein</fullName>
    </submittedName>
</protein>
<dbReference type="PANTHER" id="PTHR36180">
    <property type="entry name" value="DNA-BINDING PROTEIN-RELATED-RELATED"/>
    <property type="match status" value="1"/>
</dbReference>
<accession>X8DST0</accession>
<evidence type="ECO:0000259" key="1">
    <source>
        <dbReference type="PROSITE" id="PS51750"/>
    </source>
</evidence>
<dbReference type="AlphaFoldDB" id="X8DST0"/>